<organism evidence="3 4">
    <name type="scientific">Mycobacterium helveticum</name>
    <dbReference type="NCBI Taxonomy" id="2592811"/>
    <lineage>
        <taxon>Bacteria</taxon>
        <taxon>Bacillati</taxon>
        <taxon>Actinomycetota</taxon>
        <taxon>Actinomycetes</taxon>
        <taxon>Mycobacteriales</taxon>
        <taxon>Mycobacteriaceae</taxon>
        <taxon>Mycobacterium</taxon>
    </lineage>
</organism>
<feature type="transmembrane region" description="Helical" evidence="1">
    <location>
        <begin position="167"/>
        <end position="187"/>
    </location>
</feature>
<accession>A0A557XDE9</accession>
<proteinExistence type="predicted"/>
<dbReference type="InterPro" id="IPR007969">
    <property type="entry name" value="DUF732"/>
</dbReference>
<dbReference type="AlphaFoldDB" id="A0A557XDE9"/>
<feature type="transmembrane region" description="Helical" evidence="1">
    <location>
        <begin position="64"/>
        <end position="84"/>
    </location>
</feature>
<feature type="transmembrane region" description="Helical" evidence="1">
    <location>
        <begin position="25"/>
        <end position="44"/>
    </location>
</feature>
<gene>
    <name evidence="3" type="ORF">FPZ47_23395</name>
</gene>
<feature type="transmembrane region" description="Helical" evidence="1">
    <location>
        <begin position="135"/>
        <end position="155"/>
    </location>
</feature>
<name>A0A557XDE9_9MYCO</name>
<protein>
    <submittedName>
        <fullName evidence="3">DUF732 domain-containing protein</fullName>
    </submittedName>
</protein>
<sequence length="342" mass="34395">MPDPEGRERNVTASGSGPRGFAPGYLPNVIAAIAASVGIVVGSVGPWASPASGSANGATVGVWWQGRTTFALAAVAGIALFTVLHRARTGSGARWLPALAWVAPAAGLGSLLIAMVNISAMTSTGRRPGGLHVGWGLWLVAISAVVLCALASVAAAQAGPVTEGFRAVLRTAIAIPVVILLGVGLYFPIRWAAVNPQPGRDPQPAIGASAPLPAPATAAPQAPEVVEVRQLWLTALQKHHPVQDFLAAAQAAGVTGLEPAVLNNGYRVCGELWNGGYDGVQAAVDLQKRYPTLTLKQAAQFVLAAAENLCPTSAYSGVYNWWESGGSAGAGGGGGAAGGGGG</sequence>
<evidence type="ECO:0000313" key="4">
    <source>
        <dbReference type="Proteomes" id="UP000320513"/>
    </source>
</evidence>
<evidence type="ECO:0000313" key="3">
    <source>
        <dbReference type="EMBL" id="TVS83544.1"/>
    </source>
</evidence>
<feature type="transmembrane region" description="Helical" evidence="1">
    <location>
        <begin position="96"/>
        <end position="115"/>
    </location>
</feature>
<dbReference type="RefSeq" id="WP_144951739.1">
    <property type="nucleotide sequence ID" value="NZ_VMQU01000143.1"/>
</dbReference>
<comment type="caution">
    <text evidence="3">The sequence shown here is derived from an EMBL/GenBank/DDBJ whole genome shotgun (WGS) entry which is preliminary data.</text>
</comment>
<keyword evidence="4" id="KW-1185">Reference proteome</keyword>
<dbReference type="Proteomes" id="UP000320513">
    <property type="component" value="Unassembled WGS sequence"/>
</dbReference>
<evidence type="ECO:0000256" key="1">
    <source>
        <dbReference type="SAM" id="Phobius"/>
    </source>
</evidence>
<keyword evidence="1" id="KW-0812">Transmembrane</keyword>
<dbReference type="OrthoDB" id="4753198at2"/>
<dbReference type="EMBL" id="VMQU01000143">
    <property type="protein sequence ID" value="TVS83544.1"/>
    <property type="molecule type" value="Genomic_DNA"/>
</dbReference>
<evidence type="ECO:0000259" key="2">
    <source>
        <dbReference type="Pfam" id="PF05305"/>
    </source>
</evidence>
<reference evidence="3 4" key="1">
    <citation type="submission" date="2019-07" db="EMBL/GenBank/DDBJ databases">
        <title>New Mycobacterium species.</title>
        <authorList>
            <person name="Tortoli E."/>
            <person name="Ghielmetti G."/>
            <person name="Friedel U."/>
            <person name="Trovato A."/>
        </authorList>
    </citation>
    <scope>NUCLEOTIDE SEQUENCE [LARGE SCALE GENOMIC DNA]</scope>
    <source>
        <strain evidence="3 4">16-83</strain>
    </source>
</reference>
<dbReference type="Pfam" id="PF05305">
    <property type="entry name" value="DUF732"/>
    <property type="match status" value="1"/>
</dbReference>
<keyword evidence="1" id="KW-1133">Transmembrane helix</keyword>
<feature type="domain" description="DUF732" evidence="2">
    <location>
        <begin position="243"/>
        <end position="311"/>
    </location>
</feature>
<keyword evidence="1" id="KW-0472">Membrane</keyword>